<dbReference type="EMBL" id="PDUD01000026">
    <property type="protein sequence ID" value="PHN04287.1"/>
    <property type="molecule type" value="Genomic_DNA"/>
</dbReference>
<feature type="signal peptide" evidence="1">
    <location>
        <begin position="1"/>
        <end position="24"/>
    </location>
</feature>
<dbReference type="AlphaFoldDB" id="A0A2D0N746"/>
<feature type="chain" id="PRO_5012383992" evidence="1">
    <location>
        <begin position="25"/>
        <end position="179"/>
    </location>
</feature>
<comment type="caution">
    <text evidence="2">The sequence shown here is derived from an EMBL/GenBank/DDBJ whole genome shotgun (WGS) entry which is preliminary data.</text>
</comment>
<sequence length="179" mass="19721">MKKFTTIAFFAFFLIATTIQIAQAQVISRTNTTQDLSAASYTSGAIKGSIVIAKSSIPNTTSINQIAGIIKQGLRAFEFVPQNNGLVSDQYIHVNKVSPVAATTDIAVKSNTANFIIEYTIHKVPLMRPMVVRLTGQAAKDIRFAVEPMLKNFPVAYLTGCDRTFECYNFKGIFIPYIK</sequence>
<reference evidence="2 3" key="1">
    <citation type="submission" date="2017-10" db="EMBL/GenBank/DDBJ databases">
        <title>The draft genome sequence of Lewinella nigricans NBRC 102662.</title>
        <authorList>
            <person name="Wang K."/>
        </authorList>
    </citation>
    <scope>NUCLEOTIDE SEQUENCE [LARGE SCALE GENOMIC DNA]</scope>
    <source>
        <strain evidence="2 3">NBRC 102662</strain>
    </source>
</reference>
<proteinExistence type="predicted"/>
<organism evidence="2 3">
    <name type="scientific">Flavilitoribacter nigricans (strain ATCC 23147 / DSM 23189 / NBRC 102662 / NCIMB 1420 / SS-2)</name>
    <name type="common">Lewinella nigricans</name>
    <dbReference type="NCBI Taxonomy" id="1122177"/>
    <lineage>
        <taxon>Bacteria</taxon>
        <taxon>Pseudomonadati</taxon>
        <taxon>Bacteroidota</taxon>
        <taxon>Saprospiria</taxon>
        <taxon>Saprospirales</taxon>
        <taxon>Lewinellaceae</taxon>
        <taxon>Flavilitoribacter</taxon>
    </lineage>
</organism>
<evidence type="ECO:0000313" key="2">
    <source>
        <dbReference type="EMBL" id="PHN04287.1"/>
    </source>
</evidence>
<protein>
    <submittedName>
        <fullName evidence="2">Uncharacterized protein</fullName>
    </submittedName>
</protein>
<dbReference type="RefSeq" id="WP_099152313.1">
    <property type="nucleotide sequence ID" value="NZ_PDUD01000026.1"/>
</dbReference>
<evidence type="ECO:0000256" key="1">
    <source>
        <dbReference type="SAM" id="SignalP"/>
    </source>
</evidence>
<gene>
    <name evidence="2" type="ORF">CRP01_22250</name>
</gene>
<name>A0A2D0N746_FLAN2</name>
<dbReference type="Proteomes" id="UP000223913">
    <property type="component" value="Unassembled WGS sequence"/>
</dbReference>
<evidence type="ECO:0000313" key="3">
    <source>
        <dbReference type="Proteomes" id="UP000223913"/>
    </source>
</evidence>
<accession>A0A2D0N746</accession>
<keyword evidence="3" id="KW-1185">Reference proteome</keyword>
<keyword evidence="1" id="KW-0732">Signal</keyword>